<name>A0A9N9PCX5_9GLOM</name>
<dbReference type="OrthoDB" id="2443154at2759"/>
<comment type="caution">
    <text evidence="1">The sequence shown here is derived from an EMBL/GenBank/DDBJ whole genome shotgun (WGS) entry which is preliminary data.</text>
</comment>
<dbReference type="AlphaFoldDB" id="A0A9N9PCX5"/>
<organism evidence="1 2">
    <name type="scientific">Dentiscutata erythropus</name>
    <dbReference type="NCBI Taxonomy" id="1348616"/>
    <lineage>
        <taxon>Eukaryota</taxon>
        <taxon>Fungi</taxon>
        <taxon>Fungi incertae sedis</taxon>
        <taxon>Mucoromycota</taxon>
        <taxon>Glomeromycotina</taxon>
        <taxon>Glomeromycetes</taxon>
        <taxon>Diversisporales</taxon>
        <taxon>Gigasporaceae</taxon>
        <taxon>Dentiscutata</taxon>
    </lineage>
</organism>
<gene>
    <name evidence="1" type="ORF">DERYTH_LOCUS24902</name>
</gene>
<evidence type="ECO:0000313" key="1">
    <source>
        <dbReference type="EMBL" id="CAG8808526.1"/>
    </source>
</evidence>
<accession>A0A9N9PCX5</accession>
<reference evidence="1" key="1">
    <citation type="submission" date="2021-06" db="EMBL/GenBank/DDBJ databases">
        <authorList>
            <person name="Kallberg Y."/>
            <person name="Tangrot J."/>
            <person name="Rosling A."/>
        </authorList>
    </citation>
    <scope>NUCLEOTIDE SEQUENCE</scope>
    <source>
        <strain evidence="1">MA453B</strain>
    </source>
</reference>
<protein>
    <submittedName>
        <fullName evidence="1">2066_t:CDS:1</fullName>
    </submittedName>
</protein>
<sequence>ENPFFKYKNKIILELKDDFEITEIFNSKIISNDRDKDLIISVYDIDFLVICKYRPKANIRFNDIECTAANSKLLKIQGVVVTNVGYGKKAINDAKKYNIILTQDFNIKHKLKLY</sequence>
<dbReference type="EMBL" id="CAJVPY010043872">
    <property type="protein sequence ID" value="CAG8808526.1"/>
    <property type="molecule type" value="Genomic_DNA"/>
</dbReference>
<dbReference type="Proteomes" id="UP000789405">
    <property type="component" value="Unassembled WGS sequence"/>
</dbReference>
<evidence type="ECO:0000313" key="2">
    <source>
        <dbReference type="Proteomes" id="UP000789405"/>
    </source>
</evidence>
<keyword evidence="2" id="KW-1185">Reference proteome</keyword>
<feature type="non-terminal residue" evidence="1">
    <location>
        <position position="1"/>
    </location>
</feature>
<proteinExistence type="predicted"/>
<feature type="non-terminal residue" evidence="1">
    <location>
        <position position="114"/>
    </location>
</feature>